<keyword evidence="2" id="KW-0040">ANK repeat</keyword>
<evidence type="ECO:0000313" key="4">
    <source>
        <dbReference type="EMBL" id="CAF1184250.1"/>
    </source>
</evidence>
<evidence type="ECO:0000313" key="5">
    <source>
        <dbReference type="Proteomes" id="UP000663828"/>
    </source>
</evidence>
<dbReference type="PANTHER" id="PTHR24198">
    <property type="entry name" value="ANKYRIN REPEAT AND PROTEIN KINASE DOMAIN-CONTAINING PROTEIN"/>
    <property type="match status" value="1"/>
</dbReference>
<evidence type="ECO:0000259" key="3">
    <source>
        <dbReference type="Pfam" id="PF07525"/>
    </source>
</evidence>
<protein>
    <recommendedName>
        <fullName evidence="3">SOCS box domain-containing protein</fullName>
    </recommendedName>
</protein>
<dbReference type="EMBL" id="CAJNOR010001689">
    <property type="protein sequence ID" value="CAF1184250.1"/>
    <property type="molecule type" value="Genomic_DNA"/>
</dbReference>
<keyword evidence="1" id="KW-0677">Repeat</keyword>
<name>A0A814V4R1_ADIRI</name>
<proteinExistence type="predicted"/>
<dbReference type="SUPFAM" id="SSF48403">
    <property type="entry name" value="Ankyrin repeat"/>
    <property type="match status" value="1"/>
</dbReference>
<sequence>MTNDTMKADLSRLRTYIQQGKIKKIHDLLNNQPKCINYCLEQQFDACAYATKFKQEKILRQVHDYGFPIDGYPNTHSITALIIAIRRSDLTFIQTLIELGCDVNCSVRSYTIIPLLEAYQICKYKQDNLSLFEVRLWKDIFQYLLQSGASPNVYNIHHMRLVHLTVIDGEFEFLQRLLNHGAHANVITATHRKNLLHLICDRTVDHPTDRLLELMQQIIQLGCDVNYRDDCFETPLMCTLHRGGNITLAHELIVEGTRLEWKNNFGNTYLTRAVHYALYDHARMALYAGAACRPLQCAFPYINRKYQHDQSTHETNLMDAIIDYEKFMSEMERYLVKPRQLKDIARLAIRKTLPCPLSKSIATLENYLPYSLIQYLLLKEMKTVLNLIF</sequence>
<dbReference type="SMART" id="SM00248">
    <property type="entry name" value="ANK"/>
    <property type="match status" value="4"/>
</dbReference>
<dbReference type="PANTHER" id="PTHR24198:SF165">
    <property type="entry name" value="ANKYRIN REPEAT-CONTAINING PROTEIN-RELATED"/>
    <property type="match status" value="1"/>
</dbReference>
<gene>
    <name evidence="4" type="ORF">XAT740_LOCUS22751</name>
</gene>
<accession>A0A814V4R1</accession>
<dbReference type="InterPro" id="IPR036770">
    <property type="entry name" value="Ankyrin_rpt-contain_sf"/>
</dbReference>
<dbReference type="InterPro" id="IPR002110">
    <property type="entry name" value="Ankyrin_rpt"/>
</dbReference>
<dbReference type="InterPro" id="IPR001496">
    <property type="entry name" value="SOCS_box"/>
</dbReference>
<dbReference type="Pfam" id="PF07525">
    <property type="entry name" value="SOCS_box"/>
    <property type="match status" value="1"/>
</dbReference>
<evidence type="ECO:0000256" key="2">
    <source>
        <dbReference type="ARBA" id="ARBA00023043"/>
    </source>
</evidence>
<dbReference type="Gene3D" id="1.25.40.20">
    <property type="entry name" value="Ankyrin repeat-containing domain"/>
    <property type="match status" value="2"/>
</dbReference>
<organism evidence="4 5">
    <name type="scientific">Adineta ricciae</name>
    <name type="common">Rotifer</name>
    <dbReference type="NCBI Taxonomy" id="249248"/>
    <lineage>
        <taxon>Eukaryota</taxon>
        <taxon>Metazoa</taxon>
        <taxon>Spiralia</taxon>
        <taxon>Gnathifera</taxon>
        <taxon>Rotifera</taxon>
        <taxon>Eurotatoria</taxon>
        <taxon>Bdelloidea</taxon>
        <taxon>Adinetida</taxon>
        <taxon>Adinetidae</taxon>
        <taxon>Adineta</taxon>
    </lineage>
</organism>
<comment type="caution">
    <text evidence="4">The sequence shown here is derived from an EMBL/GenBank/DDBJ whole genome shotgun (WGS) entry which is preliminary data.</text>
</comment>
<feature type="domain" description="SOCS box" evidence="3">
    <location>
        <begin position="338"/>
        <end position="377"/>
    </location>
</feature>
<keyword evidence="5" id="KW-1185">Reference proteome</keyword>
<dbReference type="AlphaFoldDB" id="A0A814V4R1"/>
<dbReference type="Proteomes" id="UP000663828">
    <property type="component" value="Unassembled WGS sequence"/>
</dbReference>
<reference evidence="4" key="1">
    <citation type="submission" date="2021-02" db="EMBL/GenBank/DDBJ databases">
        <authorList>
            <person name="Nowell W R."/>
        </authorList>
    </citation>
    <scope>NUCLEOTIDE SEQUENCE</scope>
</reference>
<evidence type="ECO:0000256" key="1">
    <source>
        <dbReference type="ARBA" id="ARBA00022737"/>
    </source>
</evidence>